<dbReference type="PANTHER" id="PTHR12483">
    <property type="entry name" value="SOLUTE CARRIER FAMILY 31 COPPER TRANSPORTERS"/>
    <property type="match status" value="1"/>
</dbReference>
<feature type="transmembrane region" description="Helical" evidence="7">
    <location>
        <begin position="228"/>
        <end position="248"/>
    </location>
</feature>
<comment type="caution">
    <text evidence="7">Lacks conserved residue(s) required for the propagation of feature annotation.</text>
</comment>
<dbReference type="Proteomes" id="UP001141552">
    <property type="component" value="Unassembled WGS sequence"/>
</dbReference>
<keyword evidence="4 7" id="KW-0187">Copper transport</keyword>
<evidence type="ECO:0000313" key="8">
    <source>
        <dbReference type="EMBL" id="KAJ4834713.1"/>
    </source>
</evidence>
<feature type="transmembrane region" description="Helical" evidence="7">
    <location>
        <begin position="167"/>
        <end position="187"/>
    </location>
</feature>
<dbReference type="OrthoDB" id="73901at2759"/>
<keyword evidence="3 7" id="KW-0812">Transmembrane</keyword>
<evidence type="ECO:0000256" key="4">
    <source>
        <dbReference type="ARBA" id="ARBA00022796"/>
    </source>
</evidence>
<keyword evidence="6 7" id="KW-0472">Membrane</keyword>
<feature type="non-terminal residue" evidence="8">
    <location>
        <position position="287"/>
    </location>
</feature>
<dbReference type="PANTHER" id="PTHR12483:SF27">
    <property type="entry name" value="COPPER TRANSPORT PROTEIN CTR1"/>
    <property type="match status" value="1"/>
</dbReference>
<keyword evidence="5 7" id="KW-1133">Transmembrane helix</keyword>
<feature type="transmembrane region" description="Helical" evidence="7">
    <location>
        <begin position="104"/>
        <end position="126"/>
    </location>
</feature>
<accession>A0A9Q0FNL0</accession>
<comment type="subcellular location">
    <subcellularLocation>
        <location evidence="1 7">Membrane</location>
        <topology evidence="1 7">Multi-pass membrane protein</topology>
    </subcellularLocation>
</comment>
<keyword evidence="7" id="KW-0813">Transport</keyword>
<dbReference type="InterPro" id="IPR012876">
    <property type="entry name" value="DUF1677_pln"/>
</dbReference>
<dbReference type="Pfam" id="PF07911">
    <property type="entry name" value="DUF1677"/>
    <property type="match status" value="1"/>
</dbReference>
<dbReference type="EMBL" id="JAKUCV010004633">
    <property type="protein sequence ID" value="KAJ4834713.1"/>
    <property type="molecule type" value="Genomic_DNA"/>
</dbReference>
<evidence type="ECO:0000256" key="2">
    <source>
        <dbReference type="ARBA" id="ARBA00006921"/>
    </source>
</evidence>
<comment type="caution">
    <text evidence="8">The sequence shown here is derived from an EMBL/GenBank/DDBJ whole genome shotgun (WGS) entry which is preliminary data.</text>
</comment>
<name>A0A9Q0FNL0_9ROSI</name>
<protein>
    <recommendedName>
        <fullName evidence="7">Copper transport protein</fullName>
    </recommendedName>
</protein>
<proteinExistence type="inferred from homology"/>
<feature type="non-terminal residue" evidence="8">
    <location>
        <position position="1"/>
    </location>
</feature>
<feature type="transmembrane region" description="Helical" evidence="7">
    <location>
        <begin position="254"/>
        <end position="270"/>
    </location>
</feature>
<dbReference type="GO" id="GO:0005886">
    <property type="term" value="C:plasma membrane"/>
    <property type="evidence" value="ECO:0007669"/>
    <property type="project" value="TreeGrafter"/>
</dbReference>
<organism evidence="8 9">
    <name type="scientific">Turnera subulata</name>
    <dbReference type="NCBI Taxonomy" id="218843"/>
    <lineage>
        <taxon>Eukaryota</taxon>
        <taxon>Viridiplantae</taxon>
        <taxon>Streptophyta</taxon>
        <taxon>Embryophyta</taxon>
        <taxon>Tracheophyta</taxon>
        <taxon>Spermatophyta</taxon>
        <taxon>Magnoliopsida</taxon>
        <taxon>eudicotyledons</taxon>
        <taxon>Gunneridae</taxon>
        <taxon>Pentapetalae</taxon>
        <taxon>rosids</taxon>
        <taxon>fabids</taxon>
        <taxon>Malpighiales</taxon>
        <taxon>Passifloraceae</taxon>
        <taxon>Turnera</taxon>
    </lineage>
</organism>
<dbReference type="Pfam" id="PF04145">
    <property type="entry name" value="Ctr"/>
    <property type="match status" value="1"/>
</dbReference>
<evidence type="ECO:0000313" key="9">
    <source>
        <dbReference type="Proteomes" id="UP001141552"/>
    </source>
</evidence>
<dbReference type="InterPro" id="IPR007274">
    <property type="entry name" value="Cop_transporter"/>
</dbReference>
<dbReference type="AlphaFoldDB" id="A0A9Q0FNL0"/>
<evidence type="ECO:0000256" key="7">
    <source>
        <dbReference type="RuleBase" id="RU367022"/>
    </source>
</evidence>
<sequence>TQTSPPPTAAVTTTTTKATTTAAQIEVESVKCHSCGFTEECTPAYISRVRDRYQGRWICGLCVEAVKDEVLRSDRLISTEEALNRHVSFCNKFRSSSPVSTQSLSWAGFFAGVWILLVLSGPIRAVPCLASARLEDRLWFDLGMMHMTLYWGIKVTLLFDSWKTDSWLSYLLTLLACCLFAAFYQYLEDRRIRLKALASARNQQQLPTSSLDAPLLSSIKRRVAPAKFATAVLFGINSAIGYLLMLAIMSFNGGVFLAIVVGLAFGYMLFRSGDEEVVVVDNPCACA</sequence>
<evidence type="ECO:0000256" key="6">
    <source>
        <dbReference type="ARBA" id="ARBA00023136"/>
    </source>
</evidence>
<comment type="similarity">
    <text evidence="2 7">Belongs to the copper transporter (Ctr) (TC 1.A.56) family. SLC31A subfamily.</text>
</comment>
<keyword evidence="7" id="KW-0186">Copper</keyword>
<reference evidence="8" key="1">
    <citation type="submission" date="2022-02" db="EMBL/GenBank/DDBJ databases">
        <authorList>
            <person name="Henning P.M."/>
            <person name="McCubbin A.G."/>
            <person name="Shore J.S."/>
        </authorList>
    </citation>
    <scope>NUCLEOTIDE SEQUENCE</scope>
    <source>
        <strain evidence="8">F60SS</strain>
        <tissue evidence="8">Leaves</tissue>
    </source>
</reference>
<evidence type="ECO:0000256" key="1">
    <source>
        <dbReference type="ARBA" id="ARBA00004141"/>
    </source>
</evidence>
<evidence type="ECO:0000256" key="3">
    <source>
        <dbReference type="ARBA" id="ARBA00022692"/>
    </source>
</evidence>
<reference evidence="8" key="2">
    <citation type="journal article" date="2023" name="Plants (Basel)">
        <title>Annotation of the Turnera subulata (Passifloraceae) Draft Genome Reveals the S-Locus Evolved after the Divergence of Turneroideae from Passifloroideae in a Stepwise Manner.</title>
        <authorList>
            <person name="Henning P.M."/>
            <person name="Roalson E.H."/>
            <person name="Mir W."/>
            <person name="McCubbin A.G."/>
            <person name="Shore J.S."/>
        </authorList>
    </citation>
    <scope>NUCLEOTIDE SEQUENCE</scope>
    <source>
        <strain evidence="8">F60SS</strain>
    </source>
</reference>
<dbReference type="GO" id="GO:0005375">
    <property type="term" value="F:copper ion transmembrane transporter activity"/>
    <property type="evidence" value="ECO:0007669"/>
    <property type="project" value="UniProtKB-UniRule"/>
</dbReference>
<evidence type="ECO:0000256" key="5">
    <source>
        <dbReference type="ARBA" id="ARBA00022989"/>
    </source>
</evidence>
<keyword evidence="7" id="KW-0406">Ion transport</keyword>
<keyword evidence="9" id="KW-1185">Reference proteome</keyword>
<gene>
    <name evidence="8" type="ORF">Tsubulata_007668</name>
</gene>